<feature type="coiled-coil region" evidence="1">
    <location>
        <begin position="39"/>
        <end position="66"/>
    </location>
</feature>
<sequence>MSTMQRESELLLKINQGIPLDIQKSYNNLIAKRDVKTLSNDEYKELLRLTEQIEKQQAQRIEYLAELASLKGISLNTLMENFVFL</sequence>
<name>A0A480ADU8_9CYAN</name>
<accession>A0A480ADU8</accession>
<dbReference type="Proteomes" id="UP000299367">
    <property type="component" value="Unassembled WGS sequence"/>
</dbReference>
<evidence type="ECO:0000256" key="1">
    <source>
        <dbReference type="SAM" id="Coils"/>
    </source>
</evidence>
<proteinExistence type="predicted"/>
<gene>
    <name evidence="2" type="ORF">NIES80_30140</name>
</gene>
<dbReference type="RefSeq" id="WP_236097159.1">
    <property type="nucleotide sequence ID" value="NZ_BJCF01000037.1"/>
</dbReference>
<keyword evidence="1" id="KW-0175">Coiled coil</keyword>
<protein>
    <submittedName>
        <fullName evidence="2">Uncharacterized protein</fullName>
    </submittedName>
</protein>
<dbReference type="EMBL" id="BJCF01000037">
    <property type="protein sequence ID" value="GCL43300.1"/>
    <property type="molecule type" value="Genomic_DNA"/>
</dbReference>
<organism evidence="2 3">
    <name type="scientific">Dolichospermum planctonicum</name>
    <dbReference type="NCBI Taxonomy" id="136072"/>
    <lineage>
        <taxon>Bacteria</taxon>
        <taxon>Bacillati</taxon>
        <taxon>Cyanobacteriota</taxon>
        <taxon>Cyanophyceae</taxon>
        <taxon>Nostocales</taxon>
        <taxon>Aphanizomenonaceae</taxon>
        <taxon>Dolichospermum</taxon>
    </lineage>
</organism>
<evidence type="ECO:0000313" key="2">
    <source>
        <dbReference type="EMBL" id="GCL43300.1"/>
    </source>
</evidence>
<comment type="caution">
    <text evidence="2">The sequence shown here is derived from an EMBL/GenBank/DDBJ whole genome shotgun (WGS) entry which is preliminary data.</text>
</comment>
<evidence type="ECO:0000313" key="3">
    <source>
        <dbReference type="Proteomes" id="UP000299367"/>
    </source>
</evidence>
<reference evidence="3" key="1">
    <citation type="submission" date="2019-02" db="EMBL/GenBank/DDBJ databases">
        <title>Draft genome sequence of Dolichospermum planctonicum NIES-80.</title>
        <authorList>
            <person name="Yamaguchi H."/>
            <person name="Suzuki S."/>
            <person name="Kawachi M."/>
        </authorList>
    </citation>
    <scope>NUCLEOTIDE SEQUENCE [LARGE SCALE GENOMIC DNA]</scope>
    <source>
        <strain evidence="3">NIES-80</strain>
    </source>
</reference>
<dbReference type="AlphaFoldDB" id="A0A480ADU8"/>